<evidence type="ECO:0000256" key="26">
    <source>
        <dbReference type="ARBA" id="ARBA00047299"/>
    </source>
</evidence>
<dbReference type="SUPFAM" id="SSF53649">
    <property type="entry name" value="Alkaline phosphatase-like"/>
    <property type="match status" value="1"/>
</dbReference>
<evidence type="ECO:0000256" key="5">
    <source>
        <dbReference type="ARBA" id="ARBA00012029"/>
    </source>
</evidence>
<name>A0A6P8QXX4_GEOSA</name>
<comment type="catalytic activity">
    <reaction evidence="26">
        <text>UTP + H2O = UMP + diphosphate + H(+)</text>
        <dbReference type="Rhea" id="RHEA:29395"/>
        <dbReference type="ChEBI" id="CHEBI:15377"/>
        <dbReference type="ChEBI" id="CHEBI:15378"/>
        <dbReference type="ChEBI" id="CHEBI:33019"/>
        <dbReference type="ChEBI" id="CHEBI:46398"/>
        <dbReference type="ChEBI" id="CHEBI:57865"/>
        <dbReference type="EC" id="3.6.1.9"/>
    </reaction>
    <physiologicalReaction direction="left-to-right" evidence="26">
        <dbReference type="Rhea" id="RHEA:29396"/>
    </physiologicalReaction>
</comment>
<dbReference type="FunFam" id="4.10.410.20:FF:000003">
    <property type="entry name" value="Ectonucleotide pyrophosphatase/phosphodiesterase family member 1"/>
    <property type="match status" value="1"/>
</dbReference>
<evidence type="ECO:0000256" key="15">
    <source>
        <dbReference type="ARBA" id="ARBA00022989"/>
    </source>
</evidence>
<dbReference type="GO" id="GO:0003676">
    <property type="term" value="F:nucleic acid binding"/>
    <property type="evidence" value="ECO:0007669"/>
    <property type="project" value="InterPro"/>
</dbReference>
<dbReference type="EC" id="3.6.1.9" evidence="19"/>
<evidence type="ECO:0000256" key="19">
    <source>
        <dbReference type="ARBA" id="ARBA00038862"/>
    </source>
</evidence>
<keyword evidence="11" id="KW-0378">Hydrolase</keyword>
<dbReference type="InterPro" id="IPR001604">
    <property type="entry name" value="Endo_G_ENPP1-like_dom"/>
</dbReference>
<feature type="compositionally biased region" description="Basic and acidic residues" evidence="29">
    <location>
        <begin position="28"/>
        <end position="51"/>
    </location>
</feature>
<dbReference type="KEGG" id="gsh:117356837"/>
<evidence type="ECO:0000256" key="28">
    <source>
        <dbReference type="ARBA" id="ARBA00049048"/>
    </source>
</evidence>
<evidence type="ECO:0000256" key="18">
    <source>
        <dbReference type="ARBA" id="ARBA00023180"/>
    </source>
</evidence>
<dbReference type="SUPFAM" id="SSF90188">
    <property type="entry name" value="Somatomedin B domain"/>
    <property type="match status" value="2"/>
</dbReference>
<keyword evidence="17" id="KW-1015">Disulfide bond</keyword>
<dbReference type="CTD" id="5167"/>
<evidence type="ECO:0000259" key="31">
    <source>
        <dbReference type="PROSITE" id="PS50958"/>
    </source>
</evidence>
<evidence type="ECO:0000313" key="32">
    <source>
        <dbReference type="Proteomes" id="UP000515159"/>
    </source>
</evidence>
<evidence type="ECO:0000256" key="2">
    <source>
        <dbReference type="ARBA" id="ARBA00001947"/>
    </source>
</evidence>
<feature type="region of interest" description="Disordered" evidence="29">
    <location>
        <begin position="1"/>
        <end position="81"/>
    </location>
</feature>
<dbReference type="FunFam" id="4.10.410.20:FF:000001">
    <property type="entry name" value="Ectonucleotide pyrophosphatase/phosphodiesterase family member 2"/>
    <property type="match status" value="1"/>
</dbReference>
<dbReference type="CDD" id="cd00091">
    <property type="entry name" value="NUC"/>
    <property type="match status" value="1"/>
</dbReference>
<dbReference type="Gene3D" id="4.10.410.20">
    <property type="match status" value="2"/>
</dbReference>
<evidence type="ECO:0000256" key="21">
    <source>
        <dbReference type="ARBA" id="ARBA00044894"/>
    </source>
</evidence>
<dbReference type="EC" id="3.1.4.1" evidence="5"/>
<evidence type="ECO:0000256" key="4">
    <source>
        <dbReference type="ARBA" id="ARBA00004613"/>
    </source>
</evidence>
<dbReference type="GO" id="GO:0004551">
    <property type="term" value="F:dinucleotide phosphatase activity"/>
    <property type="evidence" value="ECO:0007669"/>
    <property type="project" value="TreeGrafter"/>
</dbReference>
<comment type="catalytic activity">
    <reaction evidence="1">
        <text>Hydrolytically removes 5'-nucleotides successively from the 3'-hydroxy termini of 3'-hydroxy-terminated oligonucleotides.</text>
        <dbReference type="EC" id="3.1.4.1"/>
    </reaction>
</comment>
<reference evidence="33" key="1">
    <citation type="submission" date="2025-08" db="UniProtKB">
        <authorList>
            <consortium name="RefSeq"/>
        </authorList>
    </citation>
    <scope>IDENTIFICATION</scope>
</reference>
<evidence type="ECO:0000256" key="17">
    <source>
        <dbReference type="ARBA" id="ARBA00023157"/>
    </source>
</evidence>
<dbReference type="GO" id="GO:0045599">
    <property type="term" value="P:negative regulation of fat cell differentiation"/>
    <property type="evidence" value="ECO:0007669"/>
    <property type="project" value="TreeGrafter"/>
</dbReference>
<evidence type="ECO:0000256" key="25">
    <source>
        <dbReference type="ARBA" id="ARBA00045013"/>
    </source>
</evidence>
<evidence type="ECO:0000256" key="10">
    <source>
        <dbReference type="ARBA" id="ARBA00022737"/>
    </source>
</evidence>
<keyword evidence="8 30" id="KW-0812">Transmembrane</keyword>
<dbReference type="InterPro" id="IPR017850">
    <property type="entry name" value="Alkaline_phosphatase_core_sf"/>
</dbReference>
<evidence type="ECO:0000256" key="13">
    <source>
        <dbReference type="ARBA" id="ARBA00022837"/>
    </source>
</evidence>
<dbReference type="Gene3D" id="3.40.570.10">
    <property type="entry name" value="Extracellular Endonuclease, subunit A"/>
    <property type="match status" value="1"/>
</dbReference>
<dbReference type="GO" id="GO:0004528">
    <property type="term" value="F:phosphodiesterase I activity"/>
    <property type="evidence" value="ECO:0007669"/>
    <property type="project" value="UniProtKB-EC"/>
</dbReference>
<dbReference type="AlphaFoldDB" id="A0A6P8QXX4"/>
<dbReference type="InterPro" id="IPR001212">
    <property type="entry name" value="Somatomedin_B_dom"/>
</dbReference>
<keyword evidence="6" id="KW-1003">Cell membrane</keyword>
<keyword evidence="9" id="KW-0479">Metal-binding</keyword>
<evidence type="ECO:0000256" key="23">
    <source>
        <dbReference type="ARBA" id="ARBA00045000"/>
    </source>
</evidence>
<keyword evidence="32" id="KW-1185">Reference proteome</keyword>
<gene>
    <name evidence="33" type="primary">ENPP1</name>
</gene>
<accession>A0A6P8QXX4</accession>
<keyword evidence="14" id="KW-0735">Signal-anchor</keyword>
<dbReference type="GO" id="GO:0046034">
    <property type="term" value="P:ATP metabolic process"/>
    <property type="evidence" value="ECO:0007669"/>
    <property type="project" value="TreeGrafter"/>
</dbReference>
<evidence type="ECO:0000256" key="9">
    <source>
        <dbReference type="ARBA" id="ARBA00022723"/>
    </source>
</evidence>
<dbReference type="GO" id="GO:0030505">
    <property type="term" value="P:inorganic diphosphate transport"/>
    <property type="evidence" value="ECO:0007669"/>
    <property type="project" value="TreeGrafter"/>
</dbReference>
<dbReference type="Gene3D" id="3.40.720.10">
    <property type="entry name" value="Alkaline Phosphatase, subunit A"/>
    <property type="match status" value="1"/>
</dbReference>
<comment type="catalytic activity">
    <reaction evidence="20">
        <text>a ribonucleoside 5'-triphosphate + H2O = a ribonucleoside 5'-phosphate + diphosphate + H(+)</text>
        <dbReference type="Rhea" id="RHEA:23996"/>
        <dbReference type="ChEBI" id="CHEBI:15377"/>
        <dbReference type="ChEBI" id="CHEBI:15378"/>
        <dbReference type="ChEBI" id="CHEBI:33019"/>
        <dbReference type="ChEBI" id="CHEBI:58043"/>
        <dbReference type="ChEBI" id="CHEBI:61557"/>
        <dbReference type="EC" id="3.6.1.9"/>
    </reaction>
    <physiologicalReaction direction="left-to-right" evidence="20">
        <dbReference type="Rhea" id="RHEA:23997"/>
    </physiologicalReaction>
</comment>
<dbReference type="GeneID" id="117356837"/>
<evidence type="ECO:0000256" key="1">
    <source>
        <dbReference type="ARBA" id="ARBA00000983"/>
    </source>
</evidence>
<dbReference type="GO" id="GO:0047429">
    <property type="term" value="F:nucleoside triphosphate diphosphatase activity"/>
    <property type="evidence" value="ECO:0007669"/>
    <property type="project" value="UniProtKB-EC"/>
</dbReference>
<protein>
    <recommendedName>
        <fullName evidence="25">Alkaline phosphodiesterase I</fullName>
        <ecNumber evidence="5">3.1.4.1</ecNumber>
        <ecNumber evidence="19">3.6.1.9</ecNumber>
    </recommendedName>
    <alternativeName>
        <fullName evidence="23">Nucleotide diphosphatase</fullName>
    </alternativeName>
    <alternativeName>
        <fullName evidence="24">Nucleotide pyrophosphatase</fullName>
    </alternativeName>
</protein>
<evidence type="ECO:0000256" key="14">
    <source>
        <dbReference type="ARBA" id="ARBA00022968"/>
    </source>
</evidence>
<keyword evidence="12" id="KW-0862">Zinc</keyword>
<keyword evidence="15 30" id="KW-1133">Transmembrane helix</keyword>
<evidence type="ECO:0000256" key="29">
    <source>
        <dbReference type="SAM" id="MobiDB-lite"/>
    </source>
</evidence>
<evidence type="ECO:0000256" key="20">
    <source>
        <dbReference type="ARBA" id="ARBA00044879"/>
    </source>
</evidence>
<evidence type="ECO:0000256" key="27">
    <source>
        <dbReference type="ARBA" id="ARBA00048215"/>
    </source>
</evidence>
<keyword evidence="10" id="KW-0677">Repeat</keyword>
<dbReference type="GO" id="GO:0009986">
    <property type="term" value="C:cell surface"/>
    <property type="evidence" value="ECO:0007669"/>
    <property type="project" value="TreeGrafter"/>
</dbReference>
<evidence type="ECO:0000256" key="12">
    <source>
        <dbReference type="ARBA" id="ARBA00022833"/>
    </source>
</evidence>
<dbReference type="Pfam" id="PF01033">
    <property type="entry name" value="Somatomedin_B"/>
    <property type="match status" value="2"/>
</dbReference>
<keyword evidence="16 30" id="KW-0472">Membrane</keyword>
<dbReference type="OrthoDB" id="415411at2759"/>
<dbReference type="GO" id="GO:0009143">
    <property type="term" value="P:nucleoside triphosphate catabolic process"/>
    <property type="evidence" value="ECO:0007669"/>
    <property type="project" value="TreeGrafter"/>
</dbReference>
<evidence type="ECO:0000256" key="30">
    <source>
        <dbReference type="SAM" id="Phobius"/>
    </source>
</evidence>
<feature type="transmembrane region" description="Helical" evidence="30">
    <location>
        <begin position="87"/>
        <end position="107"/>
    </location>
</feature>
<evidence type="ECO:0000256" key="7">
    <source>
        <dbReference type="ARBA" id="ARBA00022525"/>
    </source>
</evidence>
<feature type="domain" description="SMB" evidence="31">
    <location>
        <begin position="155"/>
        <end position="199"/>
    </location>
</feature>
<dbReference type="FunCoup" id="A0A6P8QXX4">
    <property type="interactions" value="590"/>
</dbReference>
<comment type="subcellular location">
    <subcellularLocation>
        <location evidence="3">Cell membrane</location>
        <topology evidence="3">Single-pass type II membrane protein</topology>
    </subcellularLocation>
    <subcellularLocation>
        <location evidence="4">Secreted</location>
    </subcellularLocation>
</comment>
<comment type="catalytic activity">
    <reaction evidence="27">
        <text>GTP + H2O = GMP + diphosphate + H(+)</text>
        <dbReference type="Rhea" id="RHEA:29391"/>
        <dbReference type="ChEBI" id="CHEBI:15377"/>
        <dbReference type="ChEBI" id="CHEBI:15378"/>
        <dbReference type="ChEBI" id="CHEBI:33019"/>
        <dbReference type="ChEBI" id="CHEBI:37565"/>
        <dbReference type="ChEBI" id="CHEBI:58115"/>
        <dbReference type="EC" id="3.6.1.9"/>
    </reaction>
    <physiologicalReaction direction="left-to-right" evidence="27">
        <dbReference type="Rhea" id="RHEA:29392"/>
    </physiologicalReaction>
</comment>
<keyword evidence="13" id="KW-0106">Calcium</keyword>
<dbReference type="PANTHER" id="PTHR10151:SF77">
    <property type="entry name" value="ECTONUCLEOTIDE PYROPHOSPHATASE_PHOSPHODIESTERASE FAMILY MEMBER 1"/>
    <property type="match status" value="1"/>
</dbReference>
<dbReference type="FunFam" id="3.40.720.10:FF:000010">
    <property type="entry name" value="Ectonucleotide pyrophosphatase/phosphodiesterase family member 1"/>
    <property type="match status" value="1"/>
</dbReference>
<dbReference type="InterPro" id="IPR044925">
    <property type="entry name" value="His-Me_finger_sf"/>
</dbReference>
<dbReference type="GO" id="GO:0005886">
    <property type="term" value="C:plasma membrane"/>
    <property type="evidence" value="ECO:0007669"/>
    <property type="project" value="UniProtKB-SubCell"/>
</dbReference>
<dbReference type="PROSITE" id="PS00524">
    <property type="entry name" value="SMB_1"/>
    <property type="match status" value="2"/>
</dbReference>
<dbReference type="SMART" id="SM00201">
    <property type="entry name" value="SO"/>
    <property type="match status" value="2"/>
</dbReference>
<evidence type="ECO:0000256" key="24">
    <source>
        <dbReference type="ARBA" id="ARBA00045010"/>
    </source>
</evidence>
<dbReference type="CDD" id="cd16018">
    <property type="entry name" value="Enpp"/>
    <property type="match status" value="1"/>
</dbReference>
<dbReference type="GO" id="GO:0030500">
    <property type="term" value="P:regulation of bone mineralization"/>
    <property type="evidence" value="ECO:0007669"/>
    <property type="project" value="TreeGrafter"/>
</dbReference>
<sequence>MQDTNARSCGGSRKRRQTRLQLQDMEQENTKERMAGETRENGETKAIDLQERTALAPSGLQTLDVGDEPERAPPSGKGKKDSSKWKVISLVLCVVMLTLILGLIFGLKPSCSREVKSCKNRCFERKFGSCRCDSACVELGNCCLDYQDLCISPAHIWTCSKFRCGEKRLPQTRCSCSDDCKQNGDCCINYSTVCHGNKSWVEERCEDFSEPQCPTGFSQPPLLLFSLDGFRAEYLHTWGGLLPAISKLKNCGTYTPSLRPVYPTKTFPNHYSIVTGLYPESHGVVDNKMYDHKRNAFFTLKSDEKFNPSWYQGEPIWLTAMHQGLKAGTFFWPGADVKINGSFPNFYKRYNRSIPFEERVVEVLKWLRLPEGERPHLYTLYLEEPDDSGHRYGPVSSEVIKALQRVDGMVGMLMDGLKQMNLDKCLNIILLSDHGMEQGSCKKTAHISSYLDSVDNIVVVSGPAARLRPKNVPDEYFSFDYEAVVKNLTCKVPDQHFKPYMKEHLPKCFHFANNDRIEPAHFYSDQQWQVVQTPADAKYCSGGFHGSDNRFKNMQALFIGYGPGFRVKTEVEPFENIEIYNLMCDLLGLTPASNNGTHGNLNHLLRNPVYEPTHPKEITGPSVCPLRHLQSDSLGCSCTALALSAEDVKSHLNLDSSQVTKTNNQNLPFGRPRVLRNDVTYCCLFHQQYVSGYSLDIQMPLWSAYTVGKHEKLSSSKINVSNCLFPDSRIQTSHSQKCSYYKKHPFLKYGFLFPPGLIKNLRNNGSIGLITSNIVPMCNNFQVIWNYFHNVLLFKYASERNGVNIISGPVFDYDYDGHFDTSQQIKLVTPNSEVPVPTHYFIVLSSCKDVSQTPVRCESRLEALSFIVPHRADNSESCADGKDESLWVEERIWFHAARVKDVELITGLSFFHDSRLPVSDVLQLKTYLPTSAKED</sequence>
<dbReference type="GO" id="GO:0046872">
    <property type="term" value="F:metal ion binding"/>
    <property type="evidence" value="ECO:0007669"/>
    <property type="project" value="UniProtKB-KW"/>
</dbReference>
<feature type="domain" description="SMB" evidence="31">
    <location>
        <begin position="114"/>
        <end position="154"/>
    </location>
</feature>
<comment type="cofactor">
    <cofactor evidence="2">
        <name>Zn(2+)</name>
        <dbReference type="ChEBI" id="CHEBI:29105"/>
    </cofactor>
</comment>
<evidence type="ECO:0000256" key="22">
    <source>
        <dbReference type="ARBA" id="ARBA00044922"/>
    </source>
</evidence>
<dbReference type="GO" id="GO:0005576">
    <property type="term" value="C:extracellular region"/>
    <property type="evidence" value="ECO:0007669"/>
    <property type="project" value="UniProtKB-SubCell"/>
</dbReference>
<comment type="catalytic activity">
    <reaction evidence="22">
        <text>CTP + H2O = CMP + diphosphate + H(+)</text>
        <dbReference type="Rhea" id="RHEA:27762"/>
        <dbReference type="ChEBI" id="CHEBI:15377"/>
        <dbReference type="ChEBI" id="CHEBI:15378"/>
        <dbReference type="ChEBI" id="CHEBI:33019"/>
        <dbReference type="ChEBI" id="CHEBI:37563"/>
        <dbReference type="ChEBI" id="CHEBI:60377"/>
        <dbReference type="EC" id="3.6.1.9"/>
    </reaction>
    <physiologicalReaction direction="left-to-right" evidence="22">
        <dbReference type="Rhea" id="RHEA:27763"/>
    </physiologicalReaction>
</comment>
<dbReference type="InterPro" id="IPR044929">
    <property type="entry name" value="DNA/RNA_non-sp_Endonuclease_sf"/>
</dbReference>
<dbReference type="Pfam" id="PF01663">
    <property type="entry name" value="Phosphodiest"/>
    <property type="match status" value="1"/>
</dbReference>
<dbReference type="PANTHER" id="PTHR10151">
    <property type="entry name" value="ECTONUCLEOTIDE PYROPHOSPHATASE/PHOSPHODIESTERASE"/>
    <property type="match status" value="1"/>
</dbReference>
<dbReference type="PROSITE" id="PS50958">
    <property type="entry name" value="SMB_2"/>
    <property type="match status" value="2"/>
</dbReference>
<dbReference type="RefSeq" id="XP_033792483.1">
    <property type="nucleotide sequence ID" value="XM_033936592.1"/>
</dbReference>
<dbReference type="SMART" id="SM00477">
    <property type="entry name" value="NUC"/>
    <property type="match status" value="1"/>
</dbReference>
<dbReference type="InterPro" id="IPR002591">
    <property type="entry name" value="Phosphodiest/P_Trfase"/>
</dbReference>
<evidence type="ECO:0000256" key="11">
    <source>
        <dbReference type="ARBA" id="ARBA00022801"/>
    </source>
</evidence>
<comment type="catalytic activity">
    <reaction evidence="21">
        <text>ATP + H2O = AMP + diphosphate + H(+)</text>
        <dbReference type="Rhea" id="RHEA:14245"/>
        <dbReference type="ChEBI" id="CHEBI:15377"/>
        <dbReference type="ChEBI" id="CHEBI:15378"/>
        <dbReference type="ChEBI" id="CHEBI:30616"/>
        <dbReference type="ChEBI" id="CHEBI:33019"/>
        <dbReference type="ChEBI" id="CHEBI:456215"/>
        <dbReference type="EC" id="3.6.1.9"/>
    </reaction>
    <physiologicalReaction direction="left-to-right" evidence="21">
        <dbReference type="Rhea" id="RHEA:14246"/>
    </physiologicalReaction>
</comment>
<dbReference type="Proteomes" id="UP000515159">
    <property type="component" value="Chromosome 3"/>
</dbReference>
<evidence type="ECO:0000256" key="6">
    <source>
        <dbReference type="ARBA" id="ARBA00022475"/>
    </source>
</evidence>
<evidence type="ECO:0000256" key="16">
    <source>
        <dbReference type="ARBA" id="ARBA00023136"/>
    </source>
</evidence>
<keyword evidence="7" id="KW-0964">Secreted</keyword>
<dbReference type="Pfam" id="PF01223">
    <property type="entry name" value="Endonuclease_NS"/>
    <property type="match status" value="1"/>
</dbReference>
<keyword evidence="18" id="KW-0325">Glycoprotein</keyword>
<dbReference type="InterPro" id="IPR036024">
    <property type="entry name" value="Somatomedin_B-like_dom_sf"/>
</dbReference>
<evidence type="ECO:0000256" key="8">
    <source>
        <dbReference type="ARBA" id="ARBA00022692"/>
    </source>
</evidence>
<dbReference type="SMART" id="SM00892">
    <property type="entry name" value="Endonuclease_NS"/>
    <property type="match status" value="1"/>
</dbReference>
<evidence type="ECO:0000313" key="33">
    <source>
        <dbReference type="RefSeq" id="XP_033792483.1"/>
    </source>
</evidence>
<organism evidence="32 33">
    <name type="scientific">Geotrypetes seraphini</name>
    <name type="common">Gaboon caecilian</name>
    <name type="synonym">Caecilia seraphini</name>
    <dbReference type="NCBI Taxonomy" id="260995"/>
    <lineage>
        <taxon>Eukaryota</taxon>
        <taxon>Metazoa</taxon>
        <taxon>Chordata</taxon>
        <taxon>Craniata</taxon>
        <taxon>Vertebrata</taxon>
        <taxon>Euteleostomi</taxon>
        <taxon>Amphibia</taxon>
        <taxon>Gymnophiona</taxon>
        <taxon>Geotrypetes</taxon>
    </lineage>
</organism>
<dbReference type="InterPro" id="IPR020821">
    <property type="entry name" value="ENPP1-3/EXOG-like_nuc-like"/>
</dbReference>
<proteinExistence type="predicted"/>
<dbReference type="InParanoid" id="A0A6P8QXX4"/>
<comment type="catalytic activity">
    <reaction evidence="28">
        <text>P(1),P(4)-bis(5'-adenosyl) tetraphosphate + H2O = AMP + ATP + 2 H(+)</text>
        <dbReference type="Rhea" id="RHEA:32039"/>
        <dbReference type="ChEBI" id="CHEBI:15377"/>
        <dbReference type="ChEBI" id="CHEBI:15378"/>
        <dbReference type="ChEBI" id="CHEBI:30616"/>
        <dbReference type="ChEBI" id="CHEBI:58141"/>
        <dbReference type="ChEBI" id="CHEBI:456215"/>
    </reaction>
    <physiologicalReaction direction="left-to-right" evidence="28">
        <dbReference type="Rhea" id="RHEA:32040"/>
    </physiologicalReaction>
</comment>
<dbReference type="SUPFAM" id="SSF54060">
    <property type="entry name" value="His-Me finger endonucleases"/>
    <property type="match status" value="1"/>
</dbReference>
<evidence type="ECO:0000256" key="3">
    <source>
        <dbReference type="ARBA" id="ARBA00004401"/>
    </source>
</evidence>